<evidence type="ECO:0000256" key="6">
    <source>
        <dbReference type="SAM" id="MobiDB-lite"/>
    </source>
</evidence>
<dbReference type="EMBL" id="FNID01000026">
    <property type="protein sequence ID" value="SDN64389.1"/>
    <property type="molecule type" value="Genomic_DNA"/>
</dbReference>
<organism evidence="8 9">
    <name type="scientific">Acetanaerobacterium elongatum</name>
    <dbReference type="NCBI Taxonomy" id="258515"/>
    <lineage>
        <taxon>Bacteria</taxon>
        <taxon>Bacillati</taxon>
        <taxon>Bacillota</taxon>
        <taxon>Clostridia</taxon>
        <taxon>Eubacteriales</taxon>
        <taxon>Oscillospiraceae</taxon>
        <taxon>Acetanaerobacterium</taxon>
    </lineage>
</organism>
<name>A0A1H0D2M6_9FIRM</name>
<dbReference type="InterPro" id="IPR014016">
    <property type="entry name" value="UvrD-like_ATP-bd"/>
</dbReference>
<dbReference type="GO" id="GO:0000725">
    <property type="term" value="P:recombinational repair"/>
    <property type="evidence" value="ECO:0007669"/>
    <property type="project" value="TreeGrafter"/>
</dbReference>
<dbReference type="GO" id="GO:0005829">
    <property type="term" value="C:cytosol"/>
    <property type="evidence" value="ECO:0007669"/>
    <property type="project" value="TreeGrafter"/>
</dbReference>
<sequence length="701" mass="80235">MSGAKQMEEHASYTKRSEVKPDEIPAFPDELIHLDDIKQKLNDALKQANDTVGHIDKEYTATQQYMVQNRGEIDPHEMFQNRLALKQIDNRGALAVKSKNKLLKLIDSPYFARIDFLEEASELPAPAVFYIGRFAFTHNNELLISDWRSPVASMFYDCEVGFAGYDAPIGRIDGKLTRKRQFKIKNSRMEYALESSVNIQDDVLQRELSQTSSEKMKSIIATIQKEQNQIIRNENTGTLLIQGVAGSGKTSIALHRIAYLLYRFKDKLSAKNVTILSPNKAFGDYISNVLPELGEEPIYETGFEDIAEVQLEGVIHFESDRDALETADCQWAQRVRFKSTPDFLKKMNEYLAQMPESIFEPSDCTFGRFTAKKDWLQSRFEVYYNHPIKQRLQMIADDILDRFETNNLTEEPLPKPKAVLKSLIEMLKVKNTLALYKDFYKWLNAADKFVMPDKDTLEWADVYPFMYFHAAFEGLQESQLIRHLVIDEMQDYTPVQYAVINIIFKCQKTILGDFGQFINPNHLHTLEDLKLIYAGAEFISLNKSYRSTYEIITFAKRIQNVAALEPVERHGDTPDIIYCRSETEEYEQLKERITTFKSSGNVTLGIILKTNGMAKAFYDVLNKSCDVNLISPENAKFANGISITSVQMSKGLEFDEVIIPSANADTYCGEYDRSLLYIACTRAMHRLTLTYTGELSPLIGL</sequence>
<keyword evidence="9" id="KW-1185">Reference proteome</keyword>
<dbReference type="Gene3D" id="3.40.50.300">
    <property type="entry name" value="P-loop containing nucleotide triphosphate hydrolases"/>
    <property type="match status" value="2"/>
</dbReference>
<reference evidence="8 9" key="1">
    <citation type="submission" date="2016-10" db="EMBL/GenBank/DDBJ databases">
        <authorList>
            <person name="de Groot N.N."/>
        </authorList>
    </citation>
    <scope>NUCLEOTIDE SEQUENCE [LARGE SCALE GENOMIC DNA]</scope>
    <source>
        <strain evidence="8 9">CGMCC 1.5012</strain>
    </source>
</reference>
<dbReference type="PANTHER" id="PTHR11070">
    <property type="entry name" value="UVRD / RECB / PCRA DNA HELICASE FAMILY MEMBER"/>
    <property type="match status" value="1"/>
</dbReference>
<dbReference type="Proteomes" id="UP000199182">
    <property type="component" value="Unassembled WGS sequence"/>
</dbReference>
<evidence type="ECO:0000256" key="2">
    <source>
        <dbReference type="ARBA" id="ARBA00022801"/>
    </source>
</evidence>
<dbReference type="Pfam" id="PF13538">
    <property type="entry name" value="UvrD_C_2"/>
    <property type="match status" value="1"/>
</dbReference>
<keyword evidence="3 5" id="KW-0347">Helicase</keyword>
<proteinExistence type="predicted"/>
<accession>A0A1H0D2M6</accession>
<dbReference type="InterPro" id="IPR027417">
    <property type="entry name" value="P-loop_NTPase"/>
</dbReference>
<dbReference type="PROSITE" id="PS51198">
    <property type="entry name" value="UVRD_HELICASE_ATP_BIND"/>
    <property type="match status" value="1"/>
</dbReference>
<evidence type="ECO:0000313" key="9">
    <source>
        <dbReference type="Proteomes" id="UP000199182"/>
    </source>
</evidence>
<dbReference type="InterPro" id="IPR000212">
    <property type="entry name" value="DNA_helicase_UvrD/REP"/>
</dbReference>
<protein>
    <submittedName>
        <fullName evidence="8">DNA helicase-2 / ATP-dependent DNA helicase PcrA</fullName>
    </submittedName>
</protein>
<dbReference type="GO" id="GO:0016787">
    <property type="term" value="F:hydrolase activity"/>
    <property type="evidence" value="ECO:0007669"/>
    <property type="project" value="UniProtKB-UniRule"/>
</dbReference>
<dbReference type="SUPFAM" id="SSF52540">
    <property type="entry name" value="P-loop containing nucleoside triphosphate hydrolases"/>
    <property type="match status" value="1"/>
</dbReference>
<dbReference type="Pfam" id="PF00580">
    <property type="entry name" value="UvrD-helicase"/>
    <property type="match status" value="1"/>
</dbReference>
<dbReference type="STRING" id="258515.SAMN05192585_12620"/>
<evidence type="ECO:0000256" key="1">
    <source>
        <dbReference type="ARBA" id="ARBA00022741"/>
    </source>
</evidence>
<dbReference type="AlphaFoldDB" id="A0A1H0D2M6"/>
<keyword evidence="2 5" id="KW-0378">Hydrolase</keyword>
<keyword evidence="1 5" id="KW-0547">Nucleotide-binding</keyword>
<dbReference type="PANTHER" id="PTHR11070:SF17">
    <property type="entry name" value="DNA HELICASE IV"/>
    <property type="match status" value="1"/>
</dbReference>
<evidence type="ECO:0000313" key="8">
    <source>
        <dbReference type="EMBL" id="SDN64389.1"/>
    </source>
</evidence>
<evidence type="ECO:0000256" key="4">
    <source>
        <dbReference type="ARBA" id="ARBA00022840"/>
    </source>
</evidence>
<dbReference type="GO" id="GO:0043138">
    <property type="term" value="F:3'-5' DNA helicase activity"/>
    <property type="evidence" value="ECO:0007669"/>
    <property type="project" value="TreeGrafter"/>
</dbReference>
<dbReference type="GO" id="GO:0003677">
    <property type="term" value="F:DNA binding"/>
    <property type="evidence" value="ECO:0007669"/>
    <property type="project" value="InterPro"/>
</dbReference>
<feature type="region of interest" description="Disordered" evidence="6">
    <location>
        <begin position="1"/>
        <end position="20"/>
    </location>
</feature>
<gene>
    <name evidence="8" type="ORF">SAMN05192585_12620</name>
</gene>
<evidence type="ECO:0000259" key="7">
    <source>
        <dbReference type="PROSITE" id="PS51198"/>
    </source>
</evidence>
<dbReference type="RefSeq" id="WP_092641437.1">
    <property type="nucleotide sequence ID" value="NZ_FNID01000026.1"/>
</dbReference>
<dbReference type="InterPro" id="IPR027785">
    <property type="entry name" value="UvrD-like_helicase_C"/>
</dbReference>
<evidence type="ECO:0000256" key="3">
    <source>
        <dbReference type="ARBA" id="ARBA00022806"/>
    </source>
</evidence>
<keyword evidence="4 5" id="KW-0067">ATP-binding</keyword>
<feature type="binding site" evidence="5">
    <location>
        <begin position="243"/>
        <end position="250"/>
    </location>
    <ligand>
        <name>ATP</name>
        <dbReference type="ChEBI" id="CHEBI:30616"/>
    </ligand>
</feature>
<dbReference type="OrthoDB" id="9787585at2"/>
<dbReference type="GO" id="GO:0005524">
    <property type="term" value="F:ATP binding"/>
    <property type="evidence" value="ECO:0007669"/>
    <property type="project" value="UniProtKB-UniRule"/>
</dbReference>
<evidence type="ECO:0000256" key="5">
    <source>
        <dbReference type="PROSITE-ProRule" id="PRU00560"/>
    </source>
</evidence>
<feature type="domain" description="UvrD-like helicase ATP-binding" evidence="7">
    <location>
        <begin position="222"/>
        <end position="548"/>
    </location>
</feature>